<gene>
    <name evidence="1" type="ORF">LITE_LOCUS16859</name>
</gene>
<accession>A0AAV0K1H2</accession>
<dbReference type="EMBL" id="CAMGYJ010000005">
    <property type="protein sequence ID" value="CAI0416120.1"/>
    <property type="molecule type" value="Genomic_DNA"/>
</dbReference>
<name>A0AAV0K1H2_9ROSI</name>
<keyword evidence="2" id="KW-1185">Reference proteome</keyword>
<evidence type="ECO:0000313" key="1">
    <source>
        <dbReference type="EMBL" id="CAI0416120.1"/>
    </source>
</evidence>
<organism evidence="1 2">
    <name type="scientific">Linum tenue</name>
    <dbReference type="NCBI Taxonomy" id="586396"/>
    <lineage>
        <taxon>Eukaryota</taxon>
        <taxon>Viridiplantae</taxon>
        <taxon>Streptophyta</taxon>
        <taxon>Embryophyta</taxon>
        <taxon>Tracheophyta</taxon>
        <taxon>Spermatophyta</taxon>
        <taxon>Magnoliopsida</taxon>
        <taxon>eudicotyledons</taxon>
        <taxon>Gunneridae</taxon>
        <taxon>Pentapetalae</taxon>
        <taxon>rosids</taxon>
        <taxon>fabids</taxon>
        <taxon>Malpighiales</taxon>
        <taxon>Linaceae</taxon>
        <taxon>Linum</taxon>
    </lineage>
</organism>
<comment type="caution">
    <text evidence="1">The sequence shown here is derived from an EMBL/GenBank/DDBJ whole genome shotgun (WGS) entry which is preliminary data.</text>
</comment>
<reference evidence="1" key="1">
    <citation type="submission" date="2022-08" db="EMBL/GenBank/DDBJ databases">
        <authorList>
            <person name="Gutierrez-Valencia J."/>
        </authorList>
    </citation>
    <scope>NUCLEOTIDE SEQUENCE</scope>
</reference>
<sequence>MRCTTAWAWRTPPILVKY</sequence>
<protein>
    <submittedName>
        <fullName evidence="1">Uncharacterized protein</fullName>
    </submittedName>
</protein>
<dbReference type="AlphaFoldDB" id="A0AAV0K1H2"/>
<proteinExistence type="predicted"/>
<evidence type="ECO:0000313" key="2">
    <source>
        <dbReference type="Proteomes" id="UP001154282"/>
    </source>
</evidence>
<dbReference type="Proteomes" id="UP001154282">
    <property type="component" value="Unassembled WGS sequence"/>
</dbReference>